<reference evidence="5 6" key="1">
    <citation type="submission" date="2016-11" db="EMBL/GenBank/DDBJ databases">
        <authorList>
            <person name="Jaros S."/>
            <person name="Januszkiewicz K."/>
            <person name="Wedrychowicz H."/>
        </authorList>
    </citation>
    <scope>NUCLEOTIDE SEQUENCE [LARGE SCALE GENOMIC DNA]</scope>
    <source>
        <strain evidence="5 6">DSM 8605</strain>
    </source>
</reference>
<feature type="domain" description="HTH araC/xylS-type" evidence="4">
    <location>
        <begin position="247"/>
        <end position="345"/>
    </location>
</feature>
<evidence type="ECO:0000256" key="1">
    <source>
        <dbReference type="ARBA" id="ARBA00023015"/>
    </source>
</evidence>
<dbReference type="GO" id="GO:0003700">
    <property type="term" value="F:DNA-binding transcription factor activity"/>
    <property type="evidence" value="ECO:0007669"/>
    <property type="project" value="InterPro"/>
</dbReference>
<dbReference type="Pfam" id="PF12833">
    <property type="entry name" value="HTH_18"/>
    <property type="match status" value="1"/>
</dbReference>
<dbReference type="Proteomes" id="UP000184447">
    <property type="component" value="Unassembled WGS sequence"/>
</dbReference>
<evidence type="ECO:0000256" key="2">
    <source>
        <dbReference type="ARBA" id="ARBA00023125"/>
    </source>
</evidence>
<dbReference type="InterPro" id="IPR018060">
    <property type="entry name" value="HTH_AraC"/>
</dbReference>
<dbReference type="InterPro" id="IPR009057">
    <property type="entry name" value="Homeodomain-like_sf"/>
</dbReference>
<dbReference type="Gene3D" id="1.10.10.60">
    <property type="entry name" value="Homeodomain-like"/>
    <property type="match status" value="2"/>
</dbReference>
<proteinExistence type="predicted"/>
<evidence type="ECO:0000313" key="5">
    <source>
        <dbReference type="EMBL" id="SHH15930.1"/>
    </source>
</evidence>
<gene>
    <name evidence="5" type="ORF">SAMN02745207_00220</name>
</gene>
<evidence type="ECO:0000256" key="3">
    <source>
        <dbReference type="ARBA" id="ARBA00023163"/>
    </source>
</evidence>
<dbReference type="PANTHER" id="PTHR43280:SF10">
    <property type="entry name" value="REGULATORY PROTEIN POCR"/>
    <property type="match status" value="1"/>
</dbReference>
<organism evidence="5 6">
    <name type="scientific">Clostridium grantii DSM 8605</name>
    <dbReference type="NCBI Taxonomy" id="1121316"/>
    <lineage>
        <taxon>Bacteria</taxon>
        <taxon>Bacillati</taxon>
        <taxon>Bacillota</taxon>
        <taxon>Clostridia</taxon>
        <taxon>Eubacteriales</taxon>
        <taxon>Clostridiaceae</taxon>
        <taxon>Clostridium</taxon>
    </lineage>
</organism>
<keyword evidence="6" id="KW-1185">Reference proteome</keyword>
<dbReference type="EMBL" id="FQXM01000002">
    <property type="protein sequence ID" value="SHH15930.1"/>
    <property type="molecule type" value="Genomic_DNA"/>
</dbReference>
<evidence type="ECO:0000259" key="4">
    <source>
        <dbReference type="PROSITE" id="PS01124"/>
    </source>
</evidence>
<keyword evidence="1" id="KW-0805">Transcription regulation</keyword>
<dbReference type="RefSeq" id="WP_073336102.1">
    <property type="nucleotide sequence ID" value="NZ_FQXM01000002.1"/>
</dbReference>
<keyword evidence="3" id="KW-0804">Transcription</keyword>
<dbReference type="PANTHER" id="PTHR43280">
    <property type="entry name" value="ARAC-FAMILY TRANSCRIPTIONAL REGULATOR"/>
    <property type="match status" value="1"/>
</dbReference>
<sequence length="348" mass="40037">MNSNLLNLKYILDIDRFQNIQDGISKATDMAIVTVDYKGVPITKHSNCSKFCDGIRKHPQYSSLCEKCDSRGGLEAARIQKPYIYVCHIGIVDFAIPIIVDGQFLGAVMAGQVLLKDNKKKNNLEVIVNTQNNGVNFEIEKEFRILYDQLHHMSLEKIQDVANMMMHITNYILEEAVVKTSLIELNEKSSFIQSENNMSFAEKKDINKINNRIYYYWDKPMENEEIPEQILDEQVSSKVKMKNSILKPALEYIKENYGEKITLNNMASHCNISTSYFSKLFKREIGESFTDYVNKVKIDKAKELLQTTDIPIINISLNLAFDDCGYFIKIFKKSEGVTPAVYRKNLFN</sequence>
<dbReference type="InterPro" id="IPR018062">
    <property type="entry name" value="HTH_AraC-typ_CS"/>
</dbReference>
<accession>A0A1M5QQB6</accession>
<evidence type="ECO:0000313" key="6">
    <source>
        <dbReference type="Proteomes" id="UP000184447"/>
    </source>
</evidence>
<dbReference type="OrthoDB" id="1410840at2"/>
<dbReference type="STRING" id="1121316.SAMN02745207_00220"/>
<dbReference type="SUPFAM" id="SSF46689">
    <property type="entry name" value="Homeodomain-like"/>
    <property type="match status" value="2"/>
</dbReference>
<protein>
    <submittedName>
        <fullName evidence="5">Ligand-binding sensor domain-containing protein</fullName>
    </submittedName>
</protein>
<keyword evidence="2" id="KW-0238">DNA-binding</keyword>
<dbReference type="PROSITE" id="PS00041">
    <property type="entry name" value="HTH_ARAC_FAMILY_1"/>
    <property type="match status" value="1"/>
</dbReference>
<dbReference type="Pfam" id="PF10114">
    <property type="entry name" value="PocR"/>
    <property type="match status" value="1"/>
</dbReference>
<name>A0A1M5QQB6_9CLOT</name>
<dbReference type="SMART" id="SM00342">
    <property type="entry name" value="HTH_ARAC"/>
    <property type="match status" value="1"/>
</dbReference>
<dbReference type="AlphaFoldDB" id="A0A1M5QQB6"/>
<dbReference type="InterPro" id="IPR018771">
    <property type="entry name" value="PocR_dom"/>
</dbReference>
<dbReference type="GO" id="GO:0043565">
    <property type="term" value="F:sequence-specific DNA binding"/>
    <property type="evidence" value="ECO:0007669"/>
    <property type="project" value="InterPro"/>
</dbReference>
<dbReference type="PROSITE" id="PS01124">
    <property type="entry name" value="HTH_ARAC_FAMILY_2"/>
    <property type="match status" value="1"/>
</dbReference>